<name>T1FVN7_HELRO</name>
<keyword evidence="4" id="KW-1185">Reference proteome</keyword>
<dbReference type="KEGG" id="hro:HELRODRAFT_194092"/>
<proteinExistence type="predicted"/>
<dbReference type="HOGENOM" id="CLU_732124_0_0_1"/>
<dbReference type="GeneID" id="20212883"/>
<dbReference type="Proteomes" id="UP000015101">
    <property type="component" value="Unassembled WGS sequence"/>
</dbReference>
<dbReference type="InParanoid" id="T1FVN7"/>
<evidence type="ECO:0000313" key="2">
    <source>
        <dbReference type="EMBL" id="ESN93428.1"/>
    </source>
</evidence>
<organism evidence="3 4">
    <name type="scientific">Helobdella robusta</name>
    <name type="common">Californian leech</name>
    <dbReference type="NCBI Taxonomy" id="6412"/>
    <lineage>
        <taxon>Eukaryota</taxon>
        <taxon>Metazoa</taxon>
        <taxon>Spiralia</taxon>
        <taxon>Lophotrochozoa</taxon>
        <taxon>Annelida</taxon>
        <taxon>Clitellata</taxon>
        <taxon>Hirudinea</taxon>
        <taxon>Rhynchobdellida</taxon>
        <taxon>Glossiphoniidae</taxon>
        <taxon>Helobdella</taxon>
    </lineage>
</organism>
<evidence type="ECO:0000256" key="1">
    <source>
        <dbReference type="SAM" id="MobiDB-lite"/>
    </source>
</evidence>
<protein>
    <submittedName>
        <fullName evidence="2 3">Uncharacterized protein</fullName>
    </submittedName>
</protein>
<evidence type="ECO:0000313" key="3">
    <source>
        <dbReference type="EnsemblMetazoa" id="HelroP194092"/>
    </source>
</evidence>
<reference evidence="2 4" key="2">
    <citation type="journal article" date="2013" name="Nature">
        <title>Insights into bilaterian evolution from three spiralian genomes.</title>
        <authorList>
            <person name="Simakov O."/>
            <person name="Marletaz F."/>
            <person name="Cho S.J."/>
            <person name="Edsinger-Gonzales E."/>
            <person name="Havlak P."/>
            <person name="Hellsten U."/>
            <person name="Kuo D.H."/>
            <person name="Larsson T."/>
            <person name="Lv J."/>
            <person name="Arendt D."/>
            <person name="Savage R."/>
            <person name="Osoegawa K."/>
            <person name="de Jong P."/>
            <person name="Grimwood J."/>
            <person name="Chapman J.A."/>
            <person name="Shapiro H."/>
            <person name="Aerts A."/>
            <person name="Otillar R.P."/>
            <person name="Terry A.Y."/>
            <person name="Boore J.L."/>
            <person name="Grigoriev I.V."/>
            <person name="Lindberg D.R."/>
            <person name="Seaver E.C."/>
            <person name="Weisblat D.A."/>
            <person name="Putnam N.H."/>
            <person name="Rokhsar D.S."/>
        </authorList>
    </citation>
    <scope>NUCLEOTIDE SEQUENCE</scope>
</reference>
<reference evidence="3" key="3">
    <citation type="submission" date="2015-06" db="UniProtKB">
        <authorList>
            <consortium name="EnsemblMetazoa"/>
        </authorList>
    </citation>
    <scope>IDENTIFICATION</scope>
</reference>
<evidence type="ECO:0000313" key="4">
    <source>
        <dbReference type="Proteomes" id="UP000015101"/>
    </source>
</evidence>
<dbReference type="EMBL" id="KB097612">
    <property type="protein sequence ID" value="ESN93428.1"/>
    <property type="molecule type" value="Genomic_DNA"/>
</dbReference>
<reference evidence="4" key="1">
    <citation type="submission" date="2012-12" db="EMBL/GenBank/DDBJ databases">
        <authorList>
            <person name="Hellsten U."/>
            <person name="Grimwood J."/>
            <person name="Chapman J.A."/>
            <person name="Shapiro H."/>
            <person name="Aerts A."/>
            <person name="Otillar R.P."/>
            <person name="Terry A.Y."/>
            <person name="Boore J.L."/>
            <person name="Simakov O."/>
            <person name="Marletaz F."/>
            <person name="Cho S.-J."/>
            <person name="Edsinger-Gonzales E."/>
            <person name="Havlak P."/>
            <person name="Kuo D.-H."/>
            <person name="Larsson T."/>
            <person name="Lv J."/>
            <person name="Arendt D."/>
            <person name="Savage R."/>
            <person name="Osoegawa K."/>
            <person name="de Jong P."/>
            <person name="Lindberg D.R."/>
            <person name="Seaver E.C."/>
            <person name="Weisblat D.A."/>
            <person name="Putnam N.H."/>
            <person name="Grigoriev I.V."/>
            <person name="Rokhsar D.S."/>
        </authorList>
    </citation>
    <scope>NUCLEOTIDE SEQUENCE</scope>
</reference>
<dbReference type="CTD" id="20212883"/>
<dbReference type="RefSeq" id="XP_009028493.1">
    <property type="nucleotide sequence ID" value="XM_009030245.1"/>
</dbReference>
<gene>
    <name evidence="3" type="primary">20212883</name>
    <name evidence="2" type="ORF">HELRODRAFT_194092</name>
</gene>
<feature type="compositionally biased region" description="Polar residues" evidence="1">
    <location>
        <begin position="23"/>
        <end position="41"/>
    </location>
</feature>
<feature type="region of interest" description="Disordered" evidence="1">
    <location>
        <begin position="23"/>
        <end position="42"/>
    </location>
</feature>
<dbReference type="AlphaFoldDB" id="T1FVN7"/>
<dbReference type="EnsemblMetazoa" id="HelroT194092">
    <property type="protein sequence ID" value="HelroP194092"/>
    <property type="gene ID" value="HelroG194092"/>
</dbReference>
<dbReference type="EMBL" id="AMQM01007422">
    <property type="status" value="NOT_ANNOTATED_CDS"/>
    <property type="molecule type" value="Genomic_DNA"/>
</dbReference>
<accession>T1FVN7</accession>
<sequence length="378" mass="43079">MSSTKGKRSIEHLHPIRNSCNNISYNMSSPGDSRKISSNNSPHKKTNCVNVVEDAGVQQFLNNDNFTTNIGEDRTFENHAAEKPMIDIYADSYYENLTNKSSVNNSSSSANKPEYYNYLKSPSTHQDNCGYNCGDDCCYDGEAANNPTNFSNHHLTQHLLKKSVPVPRSLRHKYHSYANEVKRPSSAHKNPQLQKAATVTGNYNDFCYSDDNFERGGADPPIPSRRPQTSAVIDNYNCCDQKPMLAPRVVRSSREPTTFNHLSDLRPDEYFIKEKVSYLQLDLNPCTETQRSLLCSTASHHGNLGDVIQSRSKHECAMNYKEIDWLKTKALLETRNGRLWWQGSVEVNFKLELNVFDFVRSRGITLTFQLNEIRHQHI</sequence>